<evidence type="ECO:0008006" key="2">
    <source>
        <dbReference type="Google" id="ProtNLM"/>
    </source>
</evidence>
<accession>A0A645BRY9</accession>
<dbReference type="Pfam" id="PF07394">
    <property type="entry name" value="DUF1501"/>
    <property type="match status" value="1"/>
</dbReference>
<sequence length="110" mass="12069">MGAETWRHTVVAVISEFGRTFRENGNKGTDHGHGTAYWFLGGGLSAQAGGKVLGEQIEVTEKALFQNRDYPVLNEYRSLLGGLFARMYGLNAAQLQQIFPASQPGRLQLV</sequence>
<dbReference type="InterPro" id="IPR010869">
    <property type="entry name" value="DUF1501"/>
</dbReference>
<comment type="caution">
    <text evidence="1">The sequence shown here is derived from an EMBL/GenBank/DDBJ whole genome shotgun (WGS) entry which is preliminary data.</text>
</comment>
<name>A0A645BRY9_9ZZZZ</name>
<gene>
    <name evidence="1" type="ORF">SDC9_115121</name>
</gene>
<organism evidence="1">
    <name type="scientific">bioreactor metagenome</name>
    <dbReference type="NCBI Taxonomy" id="1076179"/>
    <lineage>
        <taxon>unclassified sequences</taxon>
        <taxon>metagenomes</taxon>
        <taxon>ecological metagenomes</taxon>
    </lineage>
</organism>
<dbReference type="AlphaFoldDB" id="A0A645BRY9"/>
<protein>
    <recommendedName>
        <fullName evidence="2">DUF1501 domain-containing protein</fullName>
    </recommendedName>
</protein>
<evidence type="ECO:0000313" key="1">
    <source>
        <dbReference type="EMBL" id="MPM68190.1"/>
    </source>
</evidence>
<reference evidence="1" key="1">
    <citation type="submission" date="2019-08" db="EMBL/GenBank/DDBJ databases">
        <authorList>
            <person name="Kucharzyk K."/>
            <person name="Murdoch R.W."/>
            <person name="Higgins S."/>
            <person name="Loffler F."/>
        </authorList>
    </citation>
    <scope>NUCLEOTIDE SEQUENCE</scope>
</reference>
<dbReference type="EMBL" id="VSSQ01022115">
    <property type="protein sequence ID" value="MPM68190.1"/>
    <property type="molecule type" value="Genomic_DNA"/>
</dbReference>
<proteinExistence type="predicted"/>